<dbReference type="PROSITE" id="PS50181">
    <property type="entry name" value="FBOX"/>
    <property type="match status" value="1"/>
</dbReference>
<feature type="domain" description="F-box" evidence="2">
    <location>
        <begin position="12"/>
        <end position="60"/>
    </location>
</feature>
<dbReference type="InterPro" id="IPR001810">
    <property type="entry name" value="F-box_dom"/>
</dbReference>
<reference evidence="3" key="1">
    <citation type="journal article" date="2019" name="Plant J.">
        <title>Chlorella vulgaris genome assembly and annotation reveals the molecular basis for metabolic acclimation to high light conditions.</title>
        <authorList>
            <person name="Cecchin M."/>
            <person name="Marcolungo L."/>
            <person name="Rossato M."/>
            <person name="Girolomoni L."/>
            <person name="Cosentino E."/>
            <person name="Cuine S."/>
            <person name="Li-Beisson Y."/>
            <person name="Delledonne M."/>
            <person name="Ballottari M."/>
        </authorList>
    </citation>
    <scope>NUCLEOTIDE SEQUENCE</scope>
    <source>
        <strain evidence="3">211/11P</strain>
    </source>
</reference>
<evidence type="ECO:0000259" key="2">
    <source>
        <dbReference type="PROSITE" id="PS50181"/>
    </source>
</evidence>
<dbReference type="SUPFAM" id="SSF52058">
    <property type="entry name" value="L domain-like"/>
    <property type="match status" value="1"/>
</dbReference>
<dbReference type="SUPFAM" id="SSF81383">
    <property type="entry name" value="F-box domain"/>
    <property type="match status" value="1"/>
</dbReference>
<gene>
    <name evidence="3" type="ORF">D9Q98_009790</name>
</gene>
<evidence type="ECO:0000256" key="1">
    <source>
        <dbReference type="ARBA" id="ARBA00004430"/>
    </source>
</evidence>
<evidence type="ECO:0000313" key="3">
    <source>
        <dbReference type="EMBL" id="KAI3423956.1"/>
    </source>
</evidence>
<dbReference type="InterPro" id="IPR032675">
    <property type="entry name" value="LRR_dom_sf"/>
</dbReference>
<dbReference type="Pfam" id="PF12937">
    <property type="entry name" value="F-box-like"/>
    <property type="match status" value="1"/>
</dbReference>
<accession>A0A9D4TF39</accession>
<proteinExistence type="predicted"/>
<reference evidence="3" key="2">
    <citation type="submission" date="2020-11" db="EMBL/GenBank/DDBJ databases">
        <authorList>
            <person name="Cecchin M."/>
            <person name="Marcolungo L."/>
            <person name="Rossato M."/>
            <person name="Girolomoni L."/>
            <person name="Cosentino E."/>
            <person name="Cuine S."/>
            <person name="Li-Beisson Y."/>
            <person name="Delledonne M."/>
            <person name="Ballottari M."/>
        </authorList>
    </citation>
    <scope>NUCLEOTIDE SEQUENCE</scope>
    <source>
        <strain evidence="3">211/11P</strain>
        <tissue evidence="3">Whole cell</tissue>
    </source>
</reference>
<dbReference type="Proteomes" id="UP001055712">
    <property type="component" value="Unassembled WGS sequence"/>
</dbReference>
<sequence length="535" mass="57768">MERQRTAAPAPRCSFSDLPSPVAAHIFSLLSNDDRLPMLDVCTAWHAIVDAGGPALWPTAVIKGPMDISASTDNQAEIDAARRPALYDCSFHQNLLGKAAGLSPRLRSLFVDADSTQPETILSILAVVPAVSLVRLSIKGRSPGLLPVVLQRFRQLQRVELTGDASRVSWEGPGGTWLARMICSLELAPVIMENEDGDEAISDDLCLSSRRAAHLGAALSQLTRLAITVCWDDDTSVPALVAALPTLQAFSLCARGVANAKQAASVVKLLASLPLHLTIDLTVTRAVFIDREYDYEDWEEFQLPSGLAAVPGLNSLLLGTGIELPPDWLQLSRLRALTLHNDDLERLTLIEHPFTSLTQLQLHMSSGDVAPALASLTSLQSLRLESRVRPSACGLPASLTALTALTCLEVLGFDLPSLPASVQDMSSLRTLAVMPSPNQLPAGRYLEGLQELRWTGSLTQYSVARDLPPSLALATCLERLEVSVLDFRCSASGALLLAKLPALRAVTVHSMSDNYTGFKSNLRALRPDLRITSWF</sequence>
<keyword evidence="4" id="KW-1185">Reference proteome</keyword>
<evidence type="ECO:0000313" key="4">
    <source>
        <dbReference type="Proteomes" id="UP001055712"/>
    </source>
</evidence>
<dbReference type="Gene3D" id="3.80.10.10">
    <property type="entry name" value="Ribonuclease Inhibitor"/>
    <property type="match status" value="1"/>
</dbReference>
<dbReference type="AlphaFoldDB" id="A0A9D4TF39"/>
<comment type="caution">
    <text evidence="3">The sequence shown here is derived from an EMBL/GenBank/DDBJ whole genome shotgun (WGS) entry which is preliminary data.</text>
</comment>
<dbReference type="Gene3D" id="1.20.1280.50">
    <property type="match status" value="1"/>
</dbReference>
<dbReference type="GO" id="GO:0005930">
    <property type="term" value="C:axoneme"/>
    <property type="evidence" value="ECO:0007669"/>
    <property type="project" value="UniProtKB-SubCell"/>
</dbReference>
<dbReference type="OrthoDB" id="521207at2759"/>
<dbReference type="EMBL" id="SIDB01000014">
    <property type="protein sequence ID" value="KAI3423956.1"/>
    <property type="molecule type" value="Genomic_DNA"/>
</dbReference>
<comment type="subcellular location">
    <subcellularLocation>
        <location evidence="1">Cytoplasm</location>
        <location evidence="1">Cytoskeleton</location>
        <location evidence="1">Cilium axoneme</location>
    </subcellularLocation>
</comment>
<protein>
    <recommendedName>
        <fullName evidence="2">F-box domain-containing protein</fullName>
    </recommendedName>
</protein>
<name>A0A9D4TF39_CHLVU</name>
<organism evidence="3 4">
    <name type="scientific">Chlorella vulgaris</name>
    <name type="common">Green alga</name>
    <dbReference type="NCBI Taxonomy" id="3077"/>
    <lineage>
        <taxon>Eukaryota</taxon>
        <taxon>Viridiplantae</taxon>
        <taxon>Chlorophyta</taxon>
        <taxon>core chlorophytes</taxon>
        <taxon>Trebouxiophyceae</taxon>
        <taxon>Chlorellales</taxon>
        <taxon>Chlorellaceae</taxon>
        <taxon>Chlorella clade</taxon>
        <taxon>Chlorella</taxon>
    </lineage>
</organism>
<dbReference type="InterPro" id="IPR036047">
    <property type="entry name" value="F-box-like_dom_sf"/>
</dbReference>